<evidence type="ECO:0000313" key="2">
    <source>
        <dbReference type="EMBL" id="MBO8451123.1"/>
    </source>
</evidence>
<feature type="transmembrane region" description="Helical" evidence="1">
    <location>
        <begin position="95"/>
        <end position="111"/>
    </location>
</feature>
<dbReference type="AlphaFoldDB" id="A0A9D9EP68"/>
<keyword evidence="1" id="KW-1133">Transmembrane helix</keyword>
<feature type="transmembrane region" description="Helical" evidence="1">
    <location>
        <begin position="132"/>
        <end position="153"/>
    </location>
</feature>
<evidence type="ECO:0000313" key="3">
    <source>
        <dbReference type="Proteomes" id="UP000823616"/>
    </source>
</evidence>
<feature type="non-terminal residue" evidence="2">
    <location>
        <position position="191"/>
    </location>
</feature>
<feature type="transmembrane region" description="Helical" evidence="1">
    <location>
        <begin position="40"/>
        <end position="58"/>
    </location>
</feature>
<reference evidence="2" key="2">
    <citation type="journal article" date="2021" name="PeerJ">
        <title>Extensive microbial diversity within the chicken gut microbiome revealed by metagenomics and culture.</title>
        <authorList>
            <person name="Gilroy R."/>
            <person name="Ravi A."/>
            <person name="Getino M."/>
            <person name="Pursley I."/>
            <person name="Horton D.L."/>
            <person name="Alikhan N.F."/>
            <person name="Baker D."/>
            <person name="Gharbi K."/>
            <person name="Hall N."/>
            <person name="Watson M."/>
            <person name="Adriaenssens E.M."/>
            <person name="Foster-Nyarko E."/>
            <person name="Jarju S."/>
            <person name="Secka A."/>
            <person name="Antonio M."/>
            <person name="Oren A."/>
            <person name="Chaudhuri R.R."/>
            <person name="La Ragione R."/>
            <person name="Hildebrand F."/>
            <person name="Pallen M.J."/>
        </authorList>
    </citation>
    <scope>NUCLEOTIDE SEQUENCE</scope>
    <source>
        <strain evidence="2">B3-4054</strain>
    </source>
</reference>
<comment type="caution">
    <text evidence="2">The sequence shown here is derived from an EMBL/GenBank/DDBJ whole genome shotgun (WGS) entry which is preliminary data.</text>
</comment>
<dbReference type="Proteomes" id="UP000823616">
    <property type="component" value="Unassembled WGS sequence"/>
</dbReference>
<keyword evidence="1" id="KW-0812">Transmembrane</keyword>
<keyword evidence="1" id="KW-0472">Membrane</keyword>
<sequence>MLLKPKAFPLERGFVNFSFFYIGLMTGLLVFRNFLSPLGILYNLCVVFLAARSLWLCLEAKSSLTIWPFRFKLLALCLSLTFSLCFSTTFFIKNLIALASQFLMCFIFLRMPGRNEPRMFIKGFKIVLAINYIFAAIQLIIIRLYGVNIFYYFGFYLGLYDNVSAAETSVSRITGLIWDPYVLGMFCAIGF</sequence>
<evidence type="ECO:0000256" key="1">
    <source>
        <dbReference type="SAM" id="Phobius"/>
    </source>
</evidence>
<accession>A0A9D9EP68</accession>
<proteinExistence type="predicted"/>
<organism evidence="2 3">
    <name type="scientific">Candidatus Avitreponema avistercoris</name>
    <dbReference type="NCBI Taxonomy" id="2840705"/>
    <lineage>
        <taxon>Bacteria</taxon>
        <taxon>Pseudomonadati</taxon>
        <taxon>Spirochaetota</taxon>
        <taxon>Spirochaetia</taxon>
        <taxon>Spirochaetales</taxon>
        <taxon>Candidatus Avitreponema</taxon>
    </lineage>
</organism>
<feature type="transmembrane region" description="Helical" evidence="1">
    <location>
        <begin position="70"/>
        <end position="89"/>
    </location>
</feature>
<gene>
    <name evidence="2" type="ORF">IAA96_08475</name>
</gene>
<reference evidence="2" key="1">
    <citation type="submission" date="2020-10" db="EMBL/GenBank/DDBJ databases">
        <authorList>
            <person name="Gilroy R."/>
        </authorList>
    </citation>
    <scope>NUCLEOTIDE SEQUENCE</scope>
    <source>
        <strain evidence="2">B3-4054</strain>
    </source>
</reference>
<feature type="transmembrane region" description="Helical" evidence="1">
    <location>
        <begin position="12"/>
        <end position="34"/>
    </location>
</feature>
<protein>
    <submittedName>
        <fullName evidence="2">Uncharacterized protein</fullName>
    </submittedName>
</protein>
<name>A0A9D9EP68_9SPIR</name>
<dbReference type="EMBL" id="JADIMS010000156">
    <property type="protein sequence ID" value="MBO8451123.1"/>
    <property type="molecule type" value="Genomic_DNA"/>
</dbReference>